<evidence type="ECO:0000313" key="1">
    <source>
        <dbReference type="EMBL" id="GKV03901.1"/>
    </source>
</evidence>
<accession>A0AAV5IZ60</accession>
<protein>
    <submittedName>
        <fullName evidence="1">Uncharacterized protein</fullName>
    </submittedName>
</protein>
<keyword evidence="2" id="KW-1185">Reference proteome</keyword>
<dbReference type="EMBL" id="BPVZ01000021">
    <property type="protein sequence ID" value="GKV03901.1"/>
    <property type="molecule type" value="Genomic_DNA"/>
</dbReference>
<dbReference type="Proteomes" id="UP001054252">
    <property type="component" value="Unassembled WGS sequence"/>
</dbReference>
<organism evidence="1 2">
    <name type="scientific">Rubroshorea leprosula</name>
    <dbReference type="NCBI Taxonomy" id="152421"/>
    <lineage>
        <taxon>Eukaryota</taxon>
        <taxon>Viridiplantae</taxon>
        <taxon>Streptophyta</taxon>
        <taxon>Embryophyta</taxon>
        <taxon>Tracheophyta</taxon>
        <taxon>Spermatophyta</taxon>
        <taxon>Magnoliopsida</taxon>
        <taxon>eudicotyledons</taxon>
        <taxon>Gunneridae</taxon>
        <taxon>Pentapetalae</taxon>
        <taxon>rosids</taxon>
        <taxon>malvids</taxon>
        <taxon>Malvales</taxon>
        <taxon>Dipterocarpaceae</taxon>
        <taxon>Rubroshorea</taxon>
    </lineage>
</organism>
<reference evidence="1 2" key="1">
    <citation type="journal article" date="2021" name="Commun. Biol.">
        <title>The genome of Shorea leprosula (Dipterocarpaceae) highlights the ecological relevance of drought in aseasonal tropical rainforests.</title>
        <authorList>
            <person name="Ng K.K.S."/>
            <person name="Kobayashi M.J."/>
            <person name="Fawcett J.A."/>
            <person name="Hatakeyama M."/>
            <person name="Paape T."/>
            <person name="Ng C.H."/>
            <person name="Ang C.C."/>
            <person name="Tnah L.H."/>
            <person name="Lee C.T."/>
            <person name="Nishiyama T."/>
            <person name="Sese J."/>
            <person name="O'Brien M.J."/>
            <person name="Copetti D."/>
            <person name="Mohd Noor M.I."/>
            <person name="Ong R.C."/>
            <person name="Putra M."/>
            <person name="Sireger I.Z."/>
            <person name="Indrioko S."/>
            <person name="Kosugi Y."/>
            <person name="Izuno A."/>
            <person name="Isagi Y."/>
            <person name="Lee S.L."/>
            <person name="Shimizu K.K."/>
        </authorList>
    </citation>
    <scope>NUCLEOTIDE SEQUENCE [LARGE SCALE GENOMIC DNA]</scope>
    <source>
        <strain evidence="1">214</strain>
    </source>
</reference>
<gene>
    <name evidence="1" type="ORF">SLEP1_g16136</name>
</gene>
<proteinExistence type="predicted"/>
<sequence length="41" mass="4732">MTHITRCGNIKQMHALAKLTNSEVGHSWDSYLHRIPRGPQF</sequence>
<dbReference type="AlphaFoldDB" id="A0AAV5IZ60"/>
<name>A0AAV5IZ60_9ROSI</name>
<comment type="caution">
    <text evidence="1">The sequence shown here is derived from an EMBL/GenBank/DDBJ whole genome shotgun (WGS) entry which is preliminary data.</text>
</comment>
<evidence type="ECO:0000313" key="2">
    <source>
        <dbReference type="Proteomes" id="UP001054252"/>
    </source>
</evidence>